<dbReference type="InterPro" id="IPR036870">
    <property type="entry name" value="Ribosomal_bS18_sf"/>
</dbReference>
<dbReference type="GO" id="GO:0005763">
    <property type="term" value="C:mitochondrial small ribosomal subunit"/>
    <property type="evidence" value="ECO:0007669"/>
    <property type="project" value="TreeGrafter"/>
</dbReference>
<dbReference type="PANTHER" id="PTHR13479">
    <property type="entry name" value="30S RIBOSOMAL PROTEIN S18"/>
    <property type="match status" value="1"/>
</dbReference>
<keyword evidence="3 4" id="KW-0687">Ribonucleoprotein</keyword>
<sequence length="75" mass="8844">MASTDRKKRKASPLMINQEIQYKDIELLKTFITEHGKILPRRRTNLTVKQQKNLKKAVKRARILSLLPFVLKDKN</sequence>
<evidence type="ECO:0000256" key="3">
    <source>
        <dbReference type="ARBA" id="ARBA00023274"/>
    </source>
</evidence>
<dbReference type="Pfam" id="PF01084">
    <property type="entry name" value="Ribosomal_S18"/>
    <property type="match status" value="1"/>
</dbReference>
<keyword evidence="6" id="KW-0934">Plastid</keyword>
<dbReference type="GO" id="GO:0006412">
    <property type="term" value="P:translation"/>
    <property type="evidence" value="ECO:0007669"/>
    <property type="project" value="UniProtKB-UniRule"/>
</dbReference>
<dbReference type="PANTHER" id="PTHR13479:SF40">
    <property type="entry name" value="SMALL RIBOSOMAL SUBUNIT PROTEIN BS18M"/>
    <property type="match status" value="1"/>
</dbReference>
<dbReference type="GeneID" id="40865494"/>
<dbReference type="SUPFAM" id="SSF46911">
    <property type="entry name" value="Ribosomal protein S18"/>
    <property type="match status" value="1"/>
</dbReference>
<dbReference type="RefSeq" id="YP_009675027.1">
    <property type="nucleotide sequence ID" value="NC_043890.1"/>
</dbReference>
<gene>
    <name evidence="4 6" type="primary">rps18</name>
</gene>
<comment type="subunit">
    <text evidence="4">Part of the 30S ribosomal subunit.</text>
</comment>
<comment type="similarity">
    <text evidence="1 4 5">Belongs to the bacterial ribosomal protein bS18 family.</text>
</comment>
<evidence type="ECO:0000256" key="4">
    <source>
        <dbReference type="HAMAP-Rule" id="MF_00270"/>
    </source>
</evidence>
<comment type="subcellular location">
    <subcellularLocation>
        <location evidence="4">Plastid</location>
        <location evidence="4">Chloroplast</location>
    </subcellularLocation>
</comment>
<evidence type="ECO:0000256" key="2">
    <source>
        <dbReference type="ARBA" id="ARBA00022980"/>
    </source>
</evidence>
<dbReference type="HAMAP" id="MF_00270">
    <property type="entry name" value="Ribosomal_bS18"/>
    <property type="match status" value="1"/>
</dbReference>
<dbReference type="NCBIfam" id="TIGR00165">
    <property type="entry name" value="S18"/>
    <property type="match status" value="1"/>
</dbReference>
<evidence type="ECO:0000256" key="5">
    <source>
        <dbReference type="RuleBase" id="RU003910"/>
    </source>
</evidence>
<organism evidence="6">
    <name type="scientific">Rhizochromulina marina</name>
    <dbReference type="NCBI Taxonomy" id="1034831"/>
    <lineage>
        <taxon>Eukaryota</taxon>
        <taxon>Sar</taxon>
        <taxon>Stramenopiles</taxon>
        <taxon>Ochrophyta</taxon>
        <taxon>Dictyochophyceae</taxon>
        <taxon>Rhizochromulinales</taxon>
        <taxon>Rhizochromulina</taxon>
    </lineage>
</organism>
<accession>A0A514CPZ2</accession>
<dbReference type="InterPro" id="IPR001648">
    <property type="entry name" value="Ribosomal_bS18"/>
</dbReference>
<dbReference type="GO" id="GO:0009507">
    <property type="term" value="C:chloroplast"/>
    <property type="evidence" value="ECO:0007669"/>
    <property type="project" value="UniProtKB-SubCell"/>
</dbReference>
<keyword evidence="4" id="KW-0699">rRNA-binding</keyword>
<dbReference type="PRINTS" id="PR00974">
    <property type="entry name" value="RIBOSOMALS18"/>
</dbReference>
<proteinExistence type="inferred from homology"/>
<protein>
    <recommendedName>
        <fullName evidence="4">Small ribosomal subunit protein bS18c</fullName>
    </recommendedName>
</protein>
<keyword evidence="2 4" id="KW-0689">Ribosomal protein</keyword>
<name>A0A514CPZ2_9STRA</name>
<evidence type="ECO:0000313" key="6">
    <source>
        <dbReference type="EMBL" id="QDH81878.1"/>
    </source>
</evidence>
<keyword evidence="6" id="KW-0150">Chloroplast</keyword>
<dbReference type="GO" id="GO:0070181">
    <property type="term" value="F:small ribosomal subunit rRNA binding"/>
    <property type="evidence" value="ECO:0007669"/>
    <property type="project" value="TreeGrafter"/>
</dbReference>
<reference evidence="6" key="1">
    <citation type="submission" date="2019-02" db="EMBL/GenBank/DDBJ databases">
        <title>Dictyochophyceae plastid genomes reveal unusual variability of their organisation.</title>
        <authorList>
            <person name="Han K.Y."/>
            <person name="Maciszewski K."/>
            <person name="Graf L."/>
            <person name="Andersen R.A."/>
            <person name="Karnkowska A."/>
            <person name="Yoon H.S."/>
        </authorList>
    </citation>
    <scope>NUCLEOTIDE SEQUENCE</scope>
</reference>
<keyword evidence="4" id="KW-0694">RNA-binding</keyword>
<geneLocation type="chloroplast" evidence="6"/>
<evidence type="ECO:0000256" key="1">
    <source>
        <dbReference type="ARBA" id="ARBA00005589"/>
    </source>
</evidence>
<dbReference type="GO" id="GO:0003735">
    <property type="term" value="F:structural constituent of ribosome"/>
    <property type="evidence" value="ECO:0007669"/>
    <property type="project" value="InterPro"/>
</dbReference>
<dbReference type="Gene3D" id="4.10.640.10">
    <property type="entry name" value="Ribosomal protein S18"/>
    <property type="match status" value="1"/>
</dbReference>
<dbReference type="AlphaFoldDB" id="A0A514CPZ2"/>
<dbReference type="EMBL" id="MK561360">
    <property type="protein sequence ID" value="QDH81878.1"/>
    <property type="molecule type" value="Genomic_DNA"/>
</dbReference>